<evidence type="ECO:0000313" key="3">
    <source>
        <dbReference type="Proteomes" id="UP000315295"/>
    </source>
</evidence>
<gene>
    <name evidence="2" type="ORF">C1H46_044176</name>
</gene>
<protein>
    <submittedName>
        <fullName evidence="2">Uncharacterized protein</fullName>
    </submittedName>
</protein>
<comment type="caution">
    <text evidence="2">The sequence shown here is derived from an EMBL/GenBank/DDBJ whole genome shotgun (WGS) entry which is preliminary data.</text>
</comment>
<dbReference type="EMBL" id="VIEB01001870">
    <property type="protein sequence ID" value="TQD70287.1"/>
    <property type="molecule type" value="Genomic_DNA"/>
</dbReference>
<keyword evidence="3" id="KW-1185">Reference proteome</keyword>
<evidence type="ECO:0000256" key="1">
    <source>
        <dbReference type="SAM" id="MobiDB-lite"/>
    </source>
</evidence>
<evidence type="ECO:0000313" key="2">
    <source>
        <dbReference type="EMBL" id="TQD70287.1"/>
    </source>
</evidence>
<feature type="region of interest" description="Disordered" evidence="1">
    <location>
        <begin position="67"/>
        <end position="91"/>
    </location>
</feature>
<feature type="region of interest" description="Disordered" evidence="1">
    <location>
        <begin position="1"/>
        <end position="36"/>
    </location>
</feature>
<accession>A0A540K7S7</accession>
<sequence length="91" mass="9998">MDSQPNNLFDMRRSPTLPTTHTPSSNSTPRARTLTTRSSATQFALLLPGPPLQIPYRNLQTGTVAVEGSGRTTSPVRRRFQLPRAAPQRLG</sequence>
<feature type="compositionally biased region" description="Low complexity" evidence="1">
    <location>
        <begin position="14"/>
        <end position="36"/>
    </location>
</feature>
<name>A0A540K7S7_MALBA</name>
<dbReference type="AlphaFoldDB" id="A0A540K7S7"/>
<dbReference type="Proteomes" id="UP000315295">
    <property type="component" value="Unassembled WGS sequence"/>
</dbReference>
<proteinExistence type="predicted"/>
<reference evidence="2 3" key="1">
    <citation type="journal article" date="2019" name="G3 (Bethesda)">
        <title>Sequencing of a Wild Apple (Malus baccata) Genome Unravels the Differences Between Cultivated and Wild Apple Species Regarding Disease Resistance and Cold Tolerance.</title>
        <authorList>
            <person name="Chen X."/>
        </authorList>
    </citation>
    <scope>NUCLEOTIDE SEQUENCE [LARGE SCALE GENOMIC DNA]</scope>
    <source>
        <strain evidence="3">cv. Shandingzi</strain>
        <tissue evidence="2">Leaves</tissue>
    </source>
</reference>
<organism evidence="2 3">
    <name type="scientific">Malus baccata</name>
    <name type="common">Siberian crab apple</name>
    <name type="synonym">Pyrus baccata</name>
    <dbReference type="NCBI Taxonomy" id="106549"/>
    <lineage>
        <taxon>Eukaryota</taxon>
        <taxon>Viridiplantae</taxon>
        <taxon>Streptophyta</taxon>
        <taxon>Embryophyta</taxon>
        <taxon>Tracheophyta</taxon>
        <taxon>Spermatophyta</taxon>
        <taxon>Magnoliopsida</taxon>
        <taxon>eudicotyledons</taxon>
        <taxon>Gunneridae</taxon>
        <taxon>Pentapetalae</taxon>
        <taxon>rosids</taxon>
        <taxon>fabids</taxon>
        <taxon>Rosales</taxon>
        <taxon>Rosaceae</taxon>
        <taxon>Amygdaloideae</taxon>
        <taxon>Maleae</taxon>
        <taxon>Malus</taxon>
    </lineage>
</organism>